<accession>A0ACC1TDP4</accession>
<reference evidence="1" key="1">
    <citation type="submission" date="2022-07" db="EMBL/GenBank/DDBJ databases">
        <title>Genome Sequence of Phlebia brevispora.</title>
        <authorList>
            <person name="Buettner E."/>
        </authorList>
    </citation>
    <scope>NUCLEOTIDE SEQUENCE</scope>
    <source>
        <strain evidence="1">MPL23</strain>
    </source>
</reference>
<proteinExistence type="predicted"/>
<sequence>MAHRWSLAGFYQRLPISILVDPGLERSVVSLSFAVQHDIPRTVTTLHGVASETASGPVTVRTRTGQYQSTFPMFVSSIRTFDLLLGQDWIRALSGHTWQPDISGDSACLLREQSVCAVASDILGVNGSSSGYSGYVGSSMEGLHTDAVRNGVHYEVSEEDADPLRSSSVFFRLTISQLNCRLESHGVDPCTIGTSPEQLRSALIRHLSSGACACGNAPACEIIQRRYTVCDGDSDAQQLLRLRYLNSACKWMKKRPLNRLLKLEGIECQDELTRNDLRAMLKSHIQTLAKAKGRADRSARHEVTMDNIVAKRAALRDTINTDWPQPISSSLKQKIVKMFREATSSESLRSFTCACCAEEVLSSKRQVVSVRDLPLDLLRCHSDILDSPGTVIDIPFREGPLAGVLVDLDGVSVDRSRVQLCKPCASSLGRGRLPALALANRLYVGPVPDELKCLTDIEEVMISQCRAKCCIVRLKDDSVKINGKRTLDNMQRALKGNIIEYPQYPTKLLTVLPPPIEDVVKMVCIIFVGSEPPTREWLLERATPLAVRRDHVRRALLWLKAHNPLYRDIEVNHAELGRIPANGILPYNVETVGSSEEAEMLVSRYDAYPELEKEVDSSHEERETVFQSVVISDVDGHTPAGRLKAAALCHLKDKDGGYLEILHDSTPANEFHDPSLFPRMYPTLYPYGIGGFEDRLRGTRLSFKRHAKHLFSLADKRFQKHTSFLFVVFNILQQREILLRSCLKVRRESFCHVAAELESISRDAVRRVCERVAREEHNVGYTEEEQRVVKLMRHVNLVTSTVPGSSSSKVYMRNQIRAMMLQLGMPSFFITINPADTHNPIVKFLAGKDIDIDDMGRSDIPIAFDQGVLVAKNPFIAAKFFNLYMESFFKIVLGYDHNTLTYSDEGGVLGHVKGYYRCVETQGRGTLHCHMLVWLKGALNPNEIRDRIMAGDADFGARLLEYLDDSISNDFPELNDMSRSDQNRYINPCNTRGVDPDLPDDIRQLAEREDLYLLVKACQVHEHSQTCFKYAKPGEEPRCRFDMYEENVMPQSYFDMETGDLCLQCLNGLVNNFNETMMRVMRCNMDINFIGSGEAAKAILYYITNYITKSQMKAHVAYAALELAINRLAACTIDEDEESLRAKRMLQKCAFALLTHQEMSAPQVALYLLGHEERYPSHQFRNLYWMRLEAYMNEIDPSAECYPLHSDFSEGDVDVPADNDVIGMNSDHPDYTGDITEDGEDELDDMRMDVDVDLTSSDMQDSCDDNGDSGTVPVSEEVLISFDEEEGVVIKADQVSDYIYRPRELEYMSVWHFIRHTSKERIRKGKGKDNVDEAEESQDEMVVDDEAESVVKPLSTADLDAVLNSVGGTSRSAEACLSSAVMNGIYEWDKISRSDRIQVDENMSCELASSKDLEKQWQKFYNTRRDQLKQKVSERSRVGEVNIHSPEHYQSDDQRSMVQFLKDANSRKEKGEENMFLTHLVAGKPKESDADAEIQEVISHWTLNDEQAYTFRIIARHASLPSVHKEQLRMFLGGPGGTGKSRVINALRDFFHRRGEERRFRLASYTGIAASNIRGIMLHTSLGIVPGSRAIRAGSKTHQDLTAMWDGVDYLFVDEVSMLGCYTLARVNEALSLATGKIGPYGGMNIIFAGDFAQLPPVGDGRLYGHVKFDNRTHRNKSAMTKTNRIIYGKLLWLSIDVVVLLTEVMRQVGDVNRRFVDLLSRLRVGACVNDDQHILNSRLLDRLRENNTAPEWRDCPVIVYDNATKDTLNIEAVKAFSRQIGRELHWYYCTDRHLSRELNSDELRDLLLQQHSGTTKGLLGRIPLVLGMKVIISKNFDLDGGVLNGSIGTLRKIRFKINRFGERQLTSCVVYVPESTTPDITELGSKEVPVLEESKKWCIRSHKSRKMLQITRTQVAIQPAYAFTCHRVQRQTFDRIVVDLEGCAGPEAPYIMLSRARSLEGIAILRPFSLKQITNPPNKSLRQENIRLDMICEITKVHGGSYDVDNDGMMGAYAQLTVKPQQMPMSDSEEAVDQRAQLLKDLQLNLSSLTERASLCGNSAPGNAIGKSSGERYRKRPLQEAESTSASSKRRRFHDVLD</sequence>
<organism evidence="1 2">
    <name type="scientific">Phlebia brevispora</name>
    <dbReference type="NCBI Taxonomy" id="194682"/>
    <lineage>
        <taxon>Eukaryota</taxon>
        <taxon>Fungi</taxon>
        <taxon>Dikarya</taxon>
        <taxon>Basidiomycota</taxon>
        <taxon>Agaricomycotina</taxon>
        <taxon>Agaricomycetes</taxon>
        <taxon>Polyporales</taxon>
        <taxon>Meruliaceae</taxon>
        <taxon>Phlebia</taxon>
    </lineage>
</organism>
<evidence type="ECO:0000313" key="1">
    <source>
        <dbReference type="EMBL" id="KAJ3558871.1"/>
    </source>
</evidence>
<comment type="caution">
    <text evidence="1">The sequence shown here is derived from an EMBL/GenBank/DDBJ whole genome shotgun (WGS) entry which is preliminary data.</text>
</comment>
<name>A0ACC1TDP4_9APHY</name>
<dbReference type="EMBL" id="JANHOG010000061">
    <property type="protein sequence ID" value="KAJ3558871.1"/>
    <property type="molecule type" value="Genomic_DNA"/>
</dbReference>
<dbReference type="Proteomes" id="UP001148662">
    <property type="component" value="Unassembled WGS sequence"/>
</dbReference>
<protein>
    <submittedName>
        <fullName evidence="1">Uncharacterized protein</fullName>
    </submittedName>
</protein>
<keyword evidence="2" id="KW-1185">Reference proteome</keyword>
<evidence type="ECO:0000313" key="2">
    <source>
        <dbReference type="Proteomes" id="UP001148662"/>
    </source>
</evidence>
<gene>
    <name evidence="1" type="ORF">NM688_g667</name>
</gene>